<reference evidence="9 10" key="1">
    <citation type="submission" date="2006-12" db="EMBL/GenBank/DDBJ databases">
        <title>Complete sequence of Chlorobium phaeobacteroides DSM 266.</title>
        <authorList>
            <consortium name="US DOE Joint Genome Institute"/>
            <person name="Copeland A."/>
            <person name="Lucas S."/>
            <person name="Lapidus A."/>
            <person name="Barry K."/>
            <person name="Detter J.C."/>
            <person name="Glavina del Rio T."/>
            <person name="Hammon N."/>
            <person name="Israni S."/>
            <person name="Pitluck S."/>
            <person name="Goltsman E."/>
            <person name="Schmutz J."/>
            <person name="Larimer F."/>
            <person name="Land M."/>
            <person name="Hauser L."/>
            <person name="Mikhailova N."/>
            <person name="Li T."/>
            <person name="Overmann J."/>
            <person name="Bryant D.A."/>
            <person name="Richardson P."/>
        </authorList>
    </citation>
    <scope>NUCLEOTIDE SEQUENCE [LARGE SCALE GENOMIC DNA]</scope>
    <source>
        <strain evidence="9 10">DSM 266</strain>
    </source>
</reference>
<keyword evidence="3" id="KW-0479">Metal-binding</keyword>
<dbReference type="Pfam" id="PF00301">
    <property type="entry name" value="Rubredoxin"/>
    <property type="match status" value="2"/>
</dbReference>
<dbReference type="SUPFAM" id="SSF57802">
    <property type="entry name" value="Rubredoxin-like"/>
    <property type="match status" value="2"/>
</dbReference>
<keyword evidence="10" id="KW-1185">Reference proteome</keyword>
<dbReference type="InterPro" id="IPR043578">
    <property type="entry name" value="GltB_archl_type"/>
</dbReference>
<evidence type="ECO:0000313" key="9">
    <source>
        <dbReference type="EMBL" id="ABL65592.1"/>
    </source>
</evidence>
<comment type="similarity">
    <text evidence="1 7">Belongs to the glutamate synthase family.</text>
</comment>
<evidence type="ECO:0000256" key="3">
    <source>
        <dbReference type="ARBA" id="ARBA00022723"/>
    </source>
</evidence>
<evidence type="ECO:0000256" key="2">
    <source>
        <dbReference type="ARBA" id="ARBA00022448"/>
    </source>
</evidence>
<evidence type="ECO:0000256" key="7">
    <source>
        <dbReference type="PIRNR" id="PIRNR006429"/>
    </source>
</evidence>
<dbReference type="CDD" id="cd02808">
    <property type="entry name" value="GltS_FMN"/>
    <property type="match status" value="1"/>
</dbReference>
<protein>
    <submittedName>
        <fullName evidence="9">Glutamate synthase (NADPH) GltB2 subunit</fullName>
        <ecNumber evidence="9">1.4.1.13</ecNumber>
    </submittedName>
</protein>
<dbReference type="InterPro" id="IPR024188">
    <property type="entry name" value="GltB"/>
</dbReference>
<dbReference type="KEGG" id="cph:Cpha266_1570"/>
<organism evidence="9 10">
    <name type="scientific">Chlorobium phaeobacteroides (strain DSM 266 / SMG 266 / 2430)</name>
    <dbReference type="NCBI Taxonomy" id="290317"/>
    <lineage>
        <taxon>Bacteria</taxon>
        <taxon>Pseudomonadati</taxon>
        <taxon>Chlorobiota</taxon>
        <taxon>Chlorobiia</taxon>
        <taxon>Chlorobiales</taxon>
        <taxon>Chlorobiaceae</taxon>
        <taxon>Chlorobium/Pelodictyon group</taxon>
        <taxon>Chlorobium</taxon>
    </lineage>
</organism>
<proteinExistence type="inferred from homology"/>
<feature type="domain" description="Rubredoxin-like" evidence="8">
    <location>
        <begin position="1"/>
        <end position="44"/>
    </location>
</feature>
<dbReference type="GO" id="GO:0006537">
    <property type="term" value="P:glutamate biosynthetic process"/>
    <property type="evidence" value="ECO:0007669"/>
    <property type="project" value="InterPro"/>
</dbReference>
<dbReference type="Gene3D" id="2.20.28.10">
    <property type="match status" value="2"/>
</dbReference>
<evidence type="ECO:0000256" key="1">
    <source>
        <dbReference type="ARBA" id="ARBA00009716"/>
    </source>
</evidence>
<dbReference type="Proteomes" id="UP000008701">
    <property type="component" value="Chromosome"/>
</dbReference>
<dbReference type="Pfam" id="PF01645">
    <property type="entry name" value="Glu_synthase"/>
    <property type="match status" value="1"/>
</dbReference>
<dbReference type="Gene3D" id="3.20.20.70">
    <property type="entry name" value="Aldolase class I"/>
    <property type="match status" value="1"/>
</dbReference>
<dbReference type="GO" id="GO:0004355">
    <property type="term" value="F:glutamate synthase (NADPH) activity"/>
    <property type="evidence" value="ECO:0007669"/>
    <property type="project" value="UniProtKB-EC"/>
</dbReference>
<dbReference type="InterPro" id="IPR024935">
    <property type="entry name" value="Rubredoxin_dom"/>
</dbReference>
<name>A1BGR5_CHLPD</name>
<dbReference type="EMBL" id="CP000492">
    <property type="protein sequence ID" value="ABL65592.1"/>
    <property type="molecule type" value="Genomic_DNA"/>
</dbReference>
<evidence type="ECO:0000256" key="5">
    <source>
        <dbReference type="ARBA" id="ARBA00023002"/>
    </source>
</evidence>
<dbReference type="OrthoDB" id="9758182at2"/>
<dbReference type="GO" id="GO:0005506">
    <property type="term" value="F:iron ion binding"/>
    <property type="evidence" value="ECO:0007669"/>
    <property type="project" value="InterPro"/>
</dbReference>
<evidence type="ECO:0000313" key="10">
    <source>
        <dbReference type="Proteomes" id="UP000008701"/>
    </source>
</evidence>
<sequence>MAKWQCGLCSYIYDENKESVAWDALANDWICPVCGSPKSSFVPLKEQQPETPEAESKSVSTNIYECALCSYAYDESKEGVLWQDLPEEWKCPVCGSGKESFRLAASLRAATAGIGAETGSGEEYLAEWRRPADDFETSMADIHHLAMTGKSIIEPMRTRIPSFSWDEILIKGAQLAKMPLNKTQPVTTQTLIGPAAALPLVLETPVFVSHMSFGALSREAKLALAKGSAQAKTAMCSGEGGILPESLKASYRYIFEYVPNKYSVTDENLRLVDAVEIKIGQSAKPGMGGHLPGNKVTREIAAIRGFREGQDIISPSHFPDIRSKEDLKATVSHLRLKTGGKPIGIKLAAGHIEEDIDIALFAGVDFITIDGRAGGTGASPKVVKNAASVPTIFALARARKILDLRGADTVSLIVTGGLRVSSDFAKALAMGADAIAVGTAAMMAVGCQQYRICNTDKCPVGIATQDPALRARMDVDKSAMRVANFFKAVTEELRDFARLTGNDNVHHLSQDDLCTTNSEISNHTSIEHV</sequence>
<dbReference type="InterPro" id="IPR013785">
    <property type="entry name" value="Aldolase_TIM"/>
</dbReference>
<dbReference type="PROSITE" id="PS00202">
    <property type="entry name" value="RUBREDOXIN"/>
    <property type="match status" value="2"/>
</dbReference>
<dbReference type="PANTHER" id="PTHR43819:SF1">
    <property type="entry name" value="ARCHAEAL-TYPE GLUTAMATE SYNTHASE [NADPH]"/>
    <property type="match status" value="1"/>
</dbReference>
<keyword evidence="4" id="KW-0249">Electron transport</keyword>
<keyword evidence="2" id="KW-0813">Transport</keyword>
<dbReference type="AlphaFoldDB" id="A1BGR5"/>
<dbReference type="InterPro" id="IPR024934">
    <property type="entry name" value="Rubredoxin-like_dom"/>
</dbReference>
<evidence type="ECO:0000256" key="4">
    <source>
        <dbReference type="ARBA" id="ARBA00022982"/>
    </source>
</evidence>
<dbReference type="HOGENOM" id="CLU_023342_0_1_10"/>
<dbReference type="eggNOG" id="COG0069">
    <property type="taxonomic scope" value="Bacteria"/>
</dbReference>
<gene>
    <name evidence="9" type="ordered locus">Cpha266_1570</name>
</gene>
<dbReference type="SUPFAM" id="SSF51395">
    <property type="entry name" value="FMN-linked oxidoreductases"/>
    <property type="match status" value="1"/>
</dbReference>
<keyword evidence="5 9" id="KW-0560">Oxidoreductase</keyword>
<dbReference type="PIRSF" id="PIRSF006429">
    <property type="entry name" value="GOGAT_lg_2"/>
    <property type="match status" value="1"/>
</dbReference>
<dbReference type="eggNOG" id="COG1773">
    <property type="taxonomic scope" value="Bacteria"/>
</dbReference>
<dbReference type="EC" id="1.4.1.13" evidence="9"/>
<dbReference type="PANTHER" id="PTHR43819">
    <property type="entry name" value="ARCHAEAL-TYPE GLUTAMATE SYNTHASE [NADPH]"/>
    <property type="match status" value="1"/>
</dbReference>
<evidence type="ECO:0000259" key="8">
    <source>
        <dbReference type="PROSITE" id="PS50903"/>
    </source>
</evidence>
<dbReference type="InterPro" id="IPR002932">
    <property type="entry name" value="Glu_synthdom"/>
</dbReference>
<dbReference type="PROSITE" id="PS50903">
    <property type="entry name" value="RUBREDOXIN_LIKE"/>
    <property type="match status" value="2"/>
</dbReference>
<dbReference type="STRING" id="290317.Cpha266_1570"/>
<dbReference type="InterPro" id="IPR018527">
    <property type="entry name" value="Rubredoxin_Fe_BS"/>
</dbReference>
<dbReference type="CDD" id="cd00730">
    <property type="entry name" value="rubredoxin"/>
    <property type="match status" value="2"/>
</dbReference>
<evidence type="ECO:0000256" key="6">
    <source>
        <dbReference type="ARBA" id="ARBA00023004"/>
    </source>
</evidence>
<keyword evidence="6" id="KW-0408">Iron</keyword>
<feature type="domain" description="Rubredoxin-like" evidence="8">
    <location>
        <begin position="61"/>
        <end position="104"/>
    </location>
</feature>
<dbReference type="PIRSF" id="PIRSF500061">
    <property type="entry name" value="GOGAT_lg2_archl"/>
    <property type="match status" value="1"/>
</dbReference>
<dbReference type="RefSeq" id="WP_011745402.1">
    <property type="nucleotide sequence ID" value="NC_008639.1"/>
</dbReference>
<accession>A1BGR5</accession>